<comment type="caution">
    <text evidence="1">The sequence shown here is derived from an EMBL/GenBank/DDBJ whole genome shotgun (WGS) entry which is preliminary data.</text>
</comment>
<accession>A0A840G429</accession>
<proteinExistence type="predicted"/>
<dbReference type="EMBL" id="JACIFZ010000018">
    <property type="protein sequence ID" value="MBB4226017.1"/>
    <property type="molecule type" value="Genomic_DNA"/>
</dbReference>
<sequence length="79" mass="8761">MDLAQSTAVSAVLDCARLKDEDKQFSTLAAEYALAGHALIRANPGDEKAPYYAMRWGWMKPIHSLTQATQLLRQIKGVK</sequence>
<reference evidence="1 2" key="1">
    <citation type="submission" date="2020-08" db="EMBL/GenBank/DDBJ databases">
        <title>Genomic Encyclopedia of Type Strains, Phase IV (KMG-V): Genome sequencing to study the core and pangenomes of soil and plant-associated prokaryotes.</title>
        <authorList>
            <person name="Whitman W."/>
        </authorList>
    </citation>
    <scope>NUCLEOTIDE SEQUENCE [LARGE SCALE GENOMIC DNA]</scope>
    <source>
        <strain evidence="1 2">34/80</strain>
    </source>
</reference>
<dbReference type="Proteomes" id="UP000524450">
    <property type="component" value="Unassembled WGS sequence"/>
</dbReference>
<organism evidence="1 2">
    <name type="scientific">Variovorax guangxiensis</name>
    <dbReference type="NCBI Taxonomy" id="1775474"/>
    <lineage>
        <taxon>Bacteria</taxon>
        <taxon>Pseudomonadati</taxon>
        <taxon>Pseudomonadota</taxon>
        <taxon>Betaproteobacteria</taxon>
        <taxon>Burkholderiales</taxon>
        <taxon>Comamonadaceae</taxon>
        <taxon>Variovorax</taxon>
    </lineage>
</organism>
<evidence type="ECO:0000313" key="2">
    <source>
        <dbReference type="Proteomes" id="UP000524450"/>
    </source>
</evidence>
<protein>
    <submittedName>
        <fullName evidence="1">Uncharacterized protein</fullName>
    </submittedName>
</protein>
<dbReference type="RefSeq" id="WP_184642702.1">
    <property type="nucleotide sequence ID" value="NZ_JACIFZ010000018.1"/>
</dbReference>
<evidence type="ECO:0000313" key="1">
    <source>
        <dbReference type="EMBL" id="MBB4226017.1"/>
    </source>
</evidence>
<gene>
    <name evidence="1" type="ORF">GGD71_006830</name>
</gene>
<dbReference type="AlphaFoldDB" id="A0A840G429"/>
<name>A0A840G429_9BURK</name>